<organism evidence="2 3">
    <name type="scientific">Pontibacter actiniarum</name>
    <dbReference type="NCBI Taxonomy" id="323450"/>
    <lineage>
        <taxon>Bacteria</taxon>
        <taxon>Pseudomonadati</taxon>
        <taxon>Bacteroidota</taxon>
        <taxon>Cytophagia</taxon>
        <taxon>Cytophagales</taxon>
        <taxon>Hymenobacteraceae</taxon>
        <taxon>Pontibacter</taxon>
    </lineage>
</organism>
<dbReference type="Pfam" id="PF06114">
    <property type="entry name" value="Peptidase_M78"/>
    <property type="match status" value="1"/>
</dbReference>
<dbReference type="RefSeq" id="WP_025606879.1">
    <property type="nucleotide sequence ID" value="NZ_CP021235.1"/>
</dbReference>
<dbReference type="PANTHER" id="PTHR43236">
    <property type="entry name" value="ANTITOXIN HIGA1"/>
    <property type="match status" value="1"/>
</dbReference>
<dbReference type="OrthoDB" id="9794834at2"/>
<feature type="domain" description="IrrE N-terminal-like" evidence="1">
    <location>
        <begin position="55"/>
        <end position="154"/>
    </location>
</feature>
<dbReference type="EMBL" id="CP021235">
    <property type="protein sequence ID" value="ARS35786.1"/>
    <property type="molecule type" value="Genomic_DNA"/>
</dbReference>
<evidence type="ECO:0000313" key="3">
    <source>
        <dbReference type="Proteomes" id="UP000266292"/>
    </source>
</evidence>
<keyword evidence="3" id="KW-1185">Reference proteome</keyword>
<dbReference type="Gene3D" id="1.10.10.2910">
    <property type="match status" value="1"/>
</dbReference>
<name>A0A1X9YSB5_9BACT</name>
<protein>
    <recommendedName>
        <fullName evidence="1">IrrE N-terminal-like domain-containing protein</fullName>
    </recommendedName>
</protein>
<dbReference type="KEGG" id="pact:CA264_10220"/>
<evidence type="ECO:0000313" key="2">
    <source>
        <dbReference type="EMBL" id="ARS35786.1"/>
    </source>
</evidence>
<dbReference type="Proteomes" id="UP000266292">
    <property type="component" value="Chromosome"/>
</dbReference>
<dbReference type="PANTHER" id="PTHR43236:SF2">
    <property type="entry name" value="BLL0069 PROTEIN"/>
    <property type="match status" value="1"/>
</dbReference>
<gene>
    <name evidence="2" type="ORF">CA264_10220</name>
</gene>
<sequence length="257" mass="28977">MLGINPIKAANDLRNHLGCWEPGDISLDEMVFALGGVLKESPMEGAEGRILMKGSNAIITINSNITYPSKRNFVIAHEIGHFILHNELTPFYADNDKTLSEWYKNGPQEQQANQFASELLMPSELFKSKVAGKRLSLSLIEQTAAYFGVSLTAAFLKYKDLGDFPIMVIYLENGIVKWKQSSSDFPFQWLPINGKVPVYTVAGDYFNNKGLEAKPEKVDAIEWFPSDFKLKDEPDWQLWEQCFPVSTNGLVSCLWTQ</sequence>
<reference evidence="3" key="1">
    <citation type="submission" date="2017-05" db="EMBL/GenBank/DDBJ databases">
        <authorList>
            <person name="Ray J."/>
            <person name="Price M."/>
            <person name="Deutschbauer A."/>
        </authorList>
    </citation>
    <scope>NUCLEOTIDE SEQUENCE [LARGE SCALE GENOMIC DNA]</scope>
    <source>
        <strain evidence="3">DSM 19842</strain>
    </source>
</reference>
<dbReference type="InterPro" id="IPR010359">
    <property type="entry name" value="IrrE_HExxH"/>
</dbReference>
<proteinExistence type="predicted"/>
<dbReference type="STRING" id="709015.GCA_000472485_02061"/>
<dbReference type="InterPro" id="IPR052345">
    <property type="entry name" value="Rad_response_metalloprotease"/>
</dbReference>
<accession>A0A1X9YSB5</accession>
<dbReference type="AlphaFoldDB" id="A0A1X9YSB5"/>
<evidence type="ECO:0000259" key="1">
    <source>
        <dbReference type="Pfam" id="PF06114"/>
    </source>
</evidence>